<accession>A0AB34IK06</accession>
<evidence type="ECO:0000256" key="2">
    <source>
        <dbReference type="ARBA" id="ARBA00022448"/>
    </source>
</evidence>
<evidence type="ECO:0000256" key="6">
    <source>
        <dbReference type="ARBA" id="ARBA00023136"/>
    </source>
</evidence>
<dbReference type="Pfam" id="PF07885">
    <property type="entry name" value="Ion_trans_2"/>
    <property type="match status" value="2"/>
</dbReference>
<evidence type="ECO:0000256" key="4">
    <source>
        <dbReference type="ARBA" id="ARBA00022989"/>
    </source>
</evidence>
<dbReference type="AlphaFoldDB" id="A0AB34IK06"/>
<proteinExistence type="inferred from homology"/>
<dbReference type="GO" id="GO:0005886">
    <property type="term" value="C:plasma membrane"/>
    <property type="evidence" value="ECO:0007669"/>
    <property type="project" value="TreeGrafter"/>
</dbReference>
<feature type="transmembrane region" description="Helical" evidence="10">
    <location>
        <begin position="216"/>
        <end position="236"/>
    </location>
</feature>
<feature type="transmembrane region" description="Helical" evidence="10">
    <location>
        <begin position="442"/>
        <end position="464"/>
    </location>
</feature>
<feature type="compositionally biased region" description="Basic and acidic residues" evidence="9">
    <location>
        <begin position="149"/>
        <end position="173"/>
    </location>
</feature>
<comment type="subcellular location">
    <subcellularLocation>
        <location evidence="1">Membrane</location>
        <topology evidence="1">Multi-pass membrane protein</topology>
    </subcellularLocation>
</comment>
<evidence type="ECO:0000259" key="11">
    <source>
        <dbReference type="Pfam" id="PF07885"/>
    </source>
</evidence>
<feature type="compositionally biased region" description="Polar residues" evidence="9">
    <location>
        <begin position="506"/>
        <end position="518"/>
    </location>
</feature>
<feature type="transmembrane region" description="Helical" evidence="10">
    <location>
        <begin position="269"/>
        <end position="289"/>
    </location>
</feature>
<reference evidence="12 13" key="1">
    <citation type="journal article" date="2024" name="Science">
        <title>Giant polyketide synthase enzymes in the biosynthesis of giant marine polyether toxins.</title>
        <authorList>
            <person name="Fallon T.R."/>
            <person name="Shende V.V."/>
            <person name="Wierzbicki I.H."/>
            <person name="Pendleton A.L."/>
            <person name="Watervoot N.F."/>
            <person name="Auber R.P."/>
            <person name="Gonzalez D.J."/>
            <person name="Wisecaver J.H."/>
            <person name="Moore B.S."/>
        </authorList>
    </citation>
    <scope>NUCLEOTIDE SEQUENCE [LARGE SCALE GENOMIC DNA]</scope>
    <source>
        <strain evidence="12 13">12B1</strain>
    </source>
</reference>
<dbReference type="PANTHER" id="PTHR11003:SF291">
    <property type="entry name" value="IP11374P"/>
    <property type="match status" value="1"/>
</dbReference>
<keyword evidence="3 8" id="KW-0812">Transmembrane</keyword>
<feature type="region of interest" description="Disordered" evidence="9">
    <location>
        <begin position="143"/>
        <end position="173"/>
    </location>
</feature>
<evidence type="ECO:0000256" key="1">
    <source>
        <dbReference type="ARBA" id="ARBA00004141"/>
    </source>
</evidence>
<feature type="domain" description="Potassium channel" evidence="11">
    <location>
        <begin position="222"/>
        <end position="292"/>
    </location>
</feature>
<evidence type="ECO:0000256" key="3">
    <source>
        <dbReference type="ARBA" id="ARBA00022692"/>
    </source>
</evidence>
<feature type="region of interest" description="Disordered" evidence="9">
    <location>
        <begin position="1"/>
        <end position="113"/>
    </location>
</feature>
<dbReference type="GO" id="GO:0022841">
    <property type="term" value="F:potassium ion leak channel activity"/>
    <property type="evidence" value="ECO:0007669"/>
    <property type="project" value="TreeGrafter"/>
</dbReference>
<keyword evidence="6 10" id="KW-0472">Membrane</keyword>
<dbReference type="PANTHER" id="PTHR11003">
    <property type="entry name" value="POTASSIUM CHANNEL, SUBFAMILY K"/>
    <property type="match status" value="1"/>
</dbReference>
<dbReference type="GO" id="GO:0030322">
    <property type="term" value="P:stabilization of membrane potential"/>
    <property type="evidence" value="ECO:0007669"/>
    <property type="project" value="TreeGrafter"/>
</dbReference>
<evidence type="ECO:0000313" key="13">
    <source>
        <dbReference type="Proteomes" id="UP001515480"/>
    </source>
</evidence>
<feature type="compositionally biased region" description="Acidic residues" evidence="9">
    <location>
        <begin position="19"/>
        <end position="28"/>
    </location>
</feature>
<dbReference type="SUPFAM" id="SSF81324">
    <property type="entry name" value="Voltage-gated potassium channels"/>
    <property type="match status" value="2"/>
</dbReference>
<dbReference type="InterPro" id="IPR003280">
    <property type="entry name" value="2pore_dom_K_chnl"/>
</dbReference>
<feature type="region of interest" description="Disordered" evidence="9">
    <location>
        <begin position="547"/>
        <end position="566"/>
    </location>
</feature>
<keyword evidence="13" id="KW-1185">Reference proteome</keyword>
<dbReference type="Gene3D" id="1.10.287.70">
    <property type="match status" value="1"/>
</dbReference>
<name>A0AB34IK06_PRYPA</name>
<feature type="transmembrane region" description="Helical" evidence="10">
    <location>
        <begin position="341"/>
        <end position="365"/>
    </location>
</feature>
<keyword evidence="5 8" id="KW-0406">Ion transport</keyword>
<keyword evidence="7 8" id="KW-0407">Ion channel</keyword>
<dbReference type="Proteomes" id="UP001515480">
    <property type="component" value="Unassembled WGS sequence"/>
</dbReference>
<dbReference type="GO" id="GO:0015271">
    <property type="term" value="F:outward rectifier potassium channel activity"/>
    <property type="evidence" value="ECO:0007669"/>
    <property type="project" value="TreeGrafter"/>
</dbReference>
<organism evidence="12 13">
    <name type="scientific">Prymnesium parvum</name>
    <name type="common">Toxic golden alga</name>
    <dbReference type="NCBI Taxonomy" id="97485"/>
    <lineage>
        <taxon>Eukaryota</taxon>
        <taxon>Haptista</taxon>
        <taxon>Haptophyta</taxon>
        <taxon>Prymnesiophyceae</taxon>
        <taxon>Prymnesiales</taxon>
        <taxon>Prymnesiaceae</taxon>
        <taxon>Prymnesium</taxon>
    </lineage>
</organism>
<comment type="similarity">
    <text evidence="8">Belongs to the two pore domain potassium channel (TC 1.A.1.8) family.</text>
</comment>
<feature type="compositionally biased region" description="Basic and acidic residues" evidence="9">
    <location>
        <begin position="72"/>
        <end position="82"/>
    </location>
</feature>
<keyword evidence="2 8" id="KW-0813">Transport</keyword>
<evidence type="ECO:0000256" key="8">
    <source>
        <dbReference type="RuleBase" id="RU003857"/>
    </source>
</evidence>
<sequence length="566" mass="63203">MPAFPRDSPASEMNGSPTDMDESTDLEEGAPGYCESFVISLDDSTDHEDASLNSEGLPIPEQLQSEGVQSPRLDESVARKLTLESTETAEDEEESAPPLRRLSAPRDSDLSEGSHSWRVGVVNALKVSPHFPAKVKARARRCSFSKTTDANHTKRADIRDSFTRRSEARRSEGRRSSLSVAELSLGLLRNTRRGTAALHDGLESVGSNLRKTPPGIVLLLLLLCFWPGVAYLFHVFEGWSGWESFLFTLSVSTTVGYGNITPETSEGKVLVICGGIVGIPLVLAVVKWLGNACLKVVDAGLLFAMKRVRRIGRRIGFVRRKGRRQRWMVGKRLGARKRHQLLRVFTCALLYLIFYLHSVFVYSAMEERTCLVLLSTTRTSAMTHNTITHTGRHTQGDTRGKQNCGWSTLDAMYYTFVTFSTIGLGDLVPLSKYNNIPPLTWYHIWHVFVFMFGLTLLSMLFTVLTESVGEVSTAAGNAVHVGLNRMRTSYAHCSMRRGQRQHSDSTDQSCRTQESGSVRSARWEEPSSTFRDKSLRSSMKRLQHVRLMTPPKMRRGASLPELTKRA</sequence>
<dbReference type="EMBL" id="JBGBPQ010000025">
    <property type="protein sequence ID" value="KAL1499550.1"/>
    <property type="molecule type" value="Genomic_DNA"/>
</dbReference>
<gene>
    <name evidence="12" type="ORF">AB1Y20_011751</name>
</gene>
<feature type="compositionally biased region" description="Basic and acidic residues" evidence="9">
    <location>
        <begin position="521"/>
        <end position="535"/>
    </location>
</feature>
<dbReference type="PRINTS" id="PR01333">
    <property type="entry name" value="2POREKCHANEL"/>
</dbReference>
<evidence type="ECO:0000256" key="9">
    <source>
        <dbReference type="SAM" id="MobiDB-lite"/>
    </source>
</evidence>
<feature type="region of interest" description="Disordered" evidence="9">
    <location>
        <begin position="495"/>
        <end position="535"/>
    </location>
</feature>
<comment type="caution">
    <text evidence="12">The sequence shown here is derived from an EMBL/GenBank/DDBJ whole genome shotgun (WGS) entry which is preliminary data.</text>
</comment>
<evidence type="ECO:0000256" key="10">
    <source>
        <dbReference type="SAM" id="Phobius"/>
    </source>
</evidence>
<feature type="domain" description="Potassium channel" evidence="11">
    <location>
        <begin position="404"/>
        <end position="466"/>
    </location>
</feature>
<keyword evidence="4 10" id="KW-1133">Transmembrane helix</keyword>
<evidence type="ECO:0000313" key="12">
    <source>
        <dbReference type="EMBL" id="KAL1499550.1"/>
    </source>
</evidence>
<evidence type="ECO:0000256" key="5">
    <source>
        <dbReference type="ARBA" id="ARBA00023065"/>
    </source>
</evidence>
<protein>
    <recommendedName>
        <fullName evidence="11">Potassium channel domain-containing protein</fullName>
    </recommendedName>
</protein>
<dbReference type="InterPro" id="IPR013099">
    <property type="entry name" value="K_chnl_dom"/>
</dbReference>
<evidence type="ECO:0000256" key="7">
    <source>
        <dbReference type="ARBA" id="ARBA00023303"/>
    </source>
</evidence>